<dbReference type="RefSeq" id="WP_288185678.1">
    <property type="nucleotide sequence ID" value="NZ_LT608335.1"/>
</dbReference>
<dbReference type="InterPro" id="IPR004358">
    <property type="entry name" value="Sig_transdc_His_kin-like_C"/>
</dbReference>
<dbReference type="InterPro" id="IPR036890">
    <property type="entry name" value="HATPase_C_sf"/>
</dbReference>
<dbReference type="InterPro" id="IPR005467">
    <property type="entry name" value="His_kinase_dom"/>
</dbReference>
<protein>
    <recommendedName>
        <fullName evidence="2">histidine kinase</fullName>
        <ecNumber evidence="2">2.7.13.3</ecNumber>
    </recommendedName>
</protein>
<comment type="catalytic activity">
    <reaction evidence="1">
        <text>ATP + protein L-histidine = ADP + protein N-phospho-L-histidine.</text>
        <dbReference type="EC" id="2.7.13.3"/>
    </reaction>
</comment>
<sequence>MVEIIWPKASEDESAKSSRRELIGRMAIGVAHEIRNPLTVIKGYLQLQEKKSTYCNGDSLRIIYQEIHQIETVITSMLSLAQNKAINRIPENLNHILAHLYPAVQQAAARNGIITELLLPEHLPRLALDAAEIGELVLHLAYNGIEAMQPEGRLTIGAEQTAGTVTLYVQDEGSGIPPEQRERIFEPFYTTKSGNTGLGLAISLSIVERHQGKIEIVSGVGAGSVFKVMFPVLEQ</sequence>
<dbReference type="Gene3D" id="3.30.565.10">
    <property type="entry name" value="Histidine kinase-like ATPase, C-terminal domain"/>
    <property type="match status" value="1"/>
</dbReference>
<dbReference type="InterPro" id="IPR003594">
    <property type="entry name" value="HATPase_dom"/>
</dbReference>
<keyword evidence="4 10" id="KW-0808">Transferase</keyword>
<dbReference type="CDD" id="cd00082">
    <property type="entry name" value="HisKA"/>
    <property type="match status" value="1"/>
</dbReference>
<dbReference type="AlphaFoldDB" id="A0A212M0E3"/>
<evidence type="ECO:0000256" key="8">
    <source>
        <dbReference type="ARBA" id="ARBA00023012"/>
    </source>
</evidence>
<keyword evidence="5" id="KW-0547">Nucleotide-binding</keyword>
<dbReference type="SUPFAM" id="SSF55874">
    <property type="entry name" value="ATPase domain of HSP90 chaperone/DNA topoisomerase II/histidine kinase"/>
    <property type="match status" value="1"/>
</dbReference>
<dbReference type="Pfam" id="PF02518">
    <property type="entry name" value="HATPase_c"/>
    <property type="match status" value="1"/>
</dbReference>
<reference evidence="10" key="1">
    <citation type="submission" date="2016-08" db="EMBL/GenBank/DDBJ databases">
        <authorList>
            <person name="Seilhamer J.J."/>
        </authorList>
    </citation>
    <scope>NUCLEOTIDE SEQUENCE</scope>
    <source>
        <strain evidence="10">86</strain>
    </source>
</reference>
<dbReference type="EMBL" id="FMJE01000007">
    <property type="protein sequence ID" value="SCM83197.1"/>
    <property type="molecule type" value="Genomic_DNA"/>
</dbReference>
<evidence type="ECO:0000256" key="7">
    <source>
        <dbReference type="ARBA" id="ARBA00022840"/>
    </source>
</evidence>
<dbReference type="PANTHER" id="PTHR43065:SF10">
    <property type="entry name" value="PEROXIDE STRESS-ACTIVATED HISTIDINE KINASE MAK3"/>
    <property type="match status" value="1"/>
</dbReference>
<dbReference type="EC" id="2.7.13.3" evidence="2"/>
<dbReference type="SMART" id="SM00387">
    <property type="entry name" value="HATPase_c"/>
    <property type="match status" value="1"/>
</dbReference>
<accession>A0A212M0E3</accession>
<gene>
    <name evidence="10" type="primary">kinC</name>
    <name evidence="10" type="ORF">KL86SPO_70055</name>
</gene>
<evidence type="ECO:0000259" key="9">
    <source>
        <dbReference type="PROSITE" id="PS50109"/>
    </source>
</evidence>
<evidence type="ECO:0000256" key="3">
    <source>
        <dbReference type="ARBA" id="ARBA00022553"/>
    </source>
</evidence>
<proteinExistence type="predicted"/>
<dbReference type="InterPro" id="IPR003661">
    <property type="entry name" value="HisK_dim/P_dom"/>
</dbReference>
<dbReference type="SUPFAM" id="SSF47384">
    <property type="entry name" value="Homodimeric domain of signal transducing histidine kinase"/>
    <property type="match status" value="1"/>
</dbReference>
<feature type="domain" description="Histidine kinase" evidence="9">
    <location>
        <begin position="29"/>
        <end position="234"/>
    </location>
</feature>
<evidence type="ECO:0000313" key="10">
    <source>
        <dbReference type="EMBL" id="SCM83197.1"/>
    </source>
</evidence>
<keyword evidence="8" id="KW-0902">Two-component regulatory system</keyword>
<dbReference type="PROSITE" id="PS50109">
    <property type="entry name" value="HIS_KIN"/>
    <property type="match status" value="1"/>
</dbReference>
<evidence type="ECO:0000256" key="1">
    <source>
        <dbReference type="ARBA" id="ARBA00000085"/>
    </source>
</evidence>
<dbReference type="Gene3D" id="1.10.287.130">
    <property type="match status" value="1"/>
</dbReference>
<dbReference type="SMART" id="SM00388">
    <property type="entry name" value="HisKA"/>
    <property type="match status" value="1"/>
</dbReference>
<keyword evidence="7" id="KW-0067">ATP-binding</keyword>
<organism evidence="10">
    <name type="scientific">uncultured Sporomusa sp</name>
    <dbReference type="NCBI Taxonomy" id="307249"/>
    <lineage>
        <taxon>Bacteria</taxon>
        <taxon>Bacillati</taxon>
        <taxon>Bacillota</taxon>
        <taxon>Negativicutes</taxon>
        <taxon>Selenomonadales</taxon>
        <taxon>Sporomusaceae</taxon>
        <taxon>Sporomusa</taxon>
        <taxon>environmental samples</taxon>
    </lineage>
</organism>
<dbReference type="GO" id="GO:0000155">
    <property type="term" value="F:phosphorelay sensor kinase activity"/>
    <property type="evidence" value="ECO:0007669"/>
    <property type="project" value="InterPro"/>
</dbReference>
<keyword evidence="3" id="KW-0597">Phosphoprotein</keyword>
<name>A0A212M0E3_9FIRM</name>
<dbReference type="PANTHER" id="PTHR43065">
    <property type="entry name" value="SENSOR HISTIDINE KINASE"/>
    <property type="match status" value="1"/>
</dbReference>
<evidence type="ECO:0000256" key="2">
    <source>
        <dbReference type="ARBA" id="ARBA00012438"/>
    </source>
</evidence>
<dbReference type="Pfam" id="PF00512">
    <property type="entry name" value="HisKA"/>
    <property type="match status" value="1"/>
</dbReference>
<dbReference type="InterPro" id="IPR036097">
    <property type="entry name" value="HisK_dim/P_sf"/>
</dbReference>
<evidence type="ECO:0000256" key="6">
    <source>
        <dbReference type="ARBA" id="ARBA00022777"/>
    </source>
</evidence>
<keyword evidence="6 10" id="KW-0418">Kinase</keyword>
<evidence type="ECO:0000256" key="4">
    <source>
        <dbReference type="ARBA" id="ARBA00022679"/>
    </source>
</evidence>
<dbReference type="PRINTS" id="PR00344">
    <property type="entry name" value="BCTRLSENSOR"/>
</dbReference>
<evidence type="ECO:0000256" key="5">
    <source>
        <dbReference type="ARBA" id="ARBA00022741"/>
    </source>
</evidence>
<dbReference type="GO" id="GO:0005524">
    <property type="term" value="F:ATP binding"/>
    <property type="evidence" value="ECO:0007669"/>
    <property type="project" value="UniProtKB-KW"/>
</dbReference>